<accession>A0A2G5F061</accession>
<dbReference type="Pfam" id="PF14214">
    <property type="entry name" value="Helitron_like_N"/>
    <property type="match status" value="1"/>
</dbReference>
<sequence length="652" mass="75903">MFDENNALVKVFRSARDRYAESPAVDMRIRLIGTRNRDAREYNLPSSNEVAALIIGNDGETLDHRDITVEKIARGLRRITELHPSYMAMQYPILFPYGEDGFRTKILYNGLVVARGRGRSTVSIREYYAFRIQQRENEGHTLIMVGRLFQQFLVDAYTSIEEERLRYVWKNHKLIRSDLYQGLRDAAIRDDNAASVVGKRVVFPATFTGGPRYMAGSPDLFITVMCNPKWSEITEAMSLIPGQKHDDRPDIVSRMFKIKLDLLLDDLCIHKHFGKVNKIISAELPNKELDPLAYDSVLEFMIHGPCGKDKDKFPCMEKGRCSKHFPKKFTNDTVKDPDGFYTHRRRNNGRTGIKNDIEIDNRSVVPHNLDLIVKYQCHINVEVCNRGRAVKYLFMYIHKGKDRATIVIERNDEKDNCDGETSVRIIDEIKTYLDCRYISASEASWRIFGFNTQFREPTVERLPFHLEDEQQVTYRDGDNTTEVLERPSTTKTKFLQWMEINKKFPDDPNARDLTYAEFPTKWRWVEENLEWVPRKKGRVRGRIYYAYPTSGERHMVPNSSICVSRNYYLCILLNHVKGPRDYKDLKTYNNETYDTFKEACMARGLLDDDGEWDAELKYAGTWSSKPDLQMSIEDIKNVALIEIELLLMETSI</sequence>
<dbReference type="PANTHER" id="PTHR45786">
    <property type="entry name" value="DNA BINDING PROTEIN-LIKE"/>
    <property type="match status" value="1"/>
</dbReference>
<feature type="domain" description="Helitron helicase-like" evidence="1">
    <location>
        <begin position="127"/>
        <end position="280"/>
    </location>
</feature>
<feature type="non-terminal residue" evidence="2">
    <location>
        <position position="652"/>
    </location>
</feature>
<dbReference type="STRING" id="218851.A0A2G5F061"/>
<evidence type="ECO:0000313" key="2">
    <source>
        <dbReference type="EMBL" id="PIA61360.1"/>
    </source>
</evidence>
<reference evidence="2 3" key="1">
    <citation type="submission" date="2017-09" db="EMBL/GenBank/DDBJ databases">
        <title>WGS assembly of Aquilegia coerulea Goldsmith.</title>
        <authorList>
            <person name="Hodges S."/>
            <person name="Kramer E."/>
            <person name="Nordborg M."/>
            <person name="Tomkins J."/>
            <person name="Borevitz J."/>
            <person name="Derieg N."/>
            <person name="Yan J."/>
            <person name="Mihaltcheva S."/>
            <person name="Hayes R.D."/>
            <person name="Rokhsar D."/>
        </authorList>
    </citation>
    <scope>NUCLEOTIDE SEQUENCE [LARGE SCALE GENOMIC DNA]</scope>
    <source>
        <strain evidence="3">cv. Goldsmith</strain>
    </source>
</reference>
<protein>
    <recommendedName>
        <fullName evidence="1">Helitron helicase-like domain-containing protein</fullName>
    </recommendedName>
</protein>
<evidence type="ECO:0000313" key="3">
    <source>
        <dbReference type="Proteomes" id="UP000230069"/>
    </source>
</evidence>
<keyword evidence="3" id="KW-1185">Reference proteome</keyword>
<gene>
    <name evidence="2" type="ORF">AQUCO_00300717v1</name>
</gene>
<evidence type="ECO:0000259" key="1">
    <source>
        <dbReference type="Pfam" id="PF14214"/>
    </source>
</evidence>
<dbReference type="InParanoid" id="A0A2G5F061"/>
<dbReference type="PANTHER" id="PTHR45786:SF74">
    <property type="entry name" value="ATP-DEPENDENT DNA HELICASE"/>
    <property type="match status" value="1"/>
</dbReference>
<name>A0A2G5F061_AQUCA</name>
<dbReference type="EMBL" id="KZ305020">
    <property type="protein sequence ID" value="PIA61360.1"/>
    <property type="molecule type" value="Genomic_DNA"/>
</dbReference>
<dbReference type="AlphaFoldDB" id="A0A2G5F061"/>
<dbReference type="Proteomes" id="UP000230069">
    <property type="component" value="Unassembled WGS sequence"/>
</dbReference>
<dbReference type="InterPro" id="IPR025476">
    <property type="entry name" value="Helitron_helicase-like"/>
</dbReference>
<proteinExistence type="predicted"/>
<dbReference type="OrthoDB" id="1429554at2759"/>
<organism evidence="2 3">
    <name type="scientific">Aquilegia coerulea</name>
    <name type="common">Rocky mountain columbine</name>
    <dbReference type="NCBI Taxonomy" id="218851"/>
    <lineage>
        <taxon>Eukaryota</taxon>
        <taxon>Viridiplantae</taxon>
        <taxon>Streptophyta</taxon>
        <taxon>Embryophyta</taxon>
        <taxon>Tracheophyta</taxon>
        <taxon>Spermatophyta</taxon>
        <taxon>Magnoliopsida</taxon>
        <taxon>Ranunculales</taxon>
        <taxon>Ranunculaceae</taxon>
        <taxon>Thalictroideae</taxon>
        <taxon>Aquilegia</taxon>
    </lineage>
</organism>